<dbReference type="InterPro" id="IPR002686">
    <property type="entry name" value="Transposase_17"/>
</dbReference>
<dbReference type="GO" id="GO:0004803">
    <property type="term" value="F:transposase activity"/>
    <property type="evidence" value="ECO:0007669"/>
    <property type="project" value="InterPro"/>
</dbReference>
<protein>
    <submittedName>
        <fullName evidence="2">Transposase</fullName>
    </submittedName>
</protein>
<dbReference type="EMBL" id="JAENIG010000009">
    <property type="protein sequence ID" value="MBK1855890.1"/>
    <property type="molecule type" value="Genomic_DNA"/>
</dbReference>
<reference evidence="2" key="1">
    <citation type="submission" date="2021-01" db="EMBL/GenBank/DDBJ databases">
        <title>Modified the classification status of verrucomicrobia.</title>
        <authorList>
            <person name="Feng X."/>
        </authorList>
    </citation>
    <scope>NUCLEOTIDE SEQUENCE</scope>
    <source>
        <strain evidence="2">5K15</strain>
    </source>
</reference>
<dbReference type="Pfam" id="PF01797">
    <property type="entry name" value="Y1_Tnp"/>
    <property type="match status" value="1"/>
</dbReference>
<dbReference type="NCBIfam" id="NF047646">
    <property type="entry name" value="REP_Tyr_transpos"/>
    <property type="match status" value="1"/>
</dbReference>
<dbReference type="GO" id="GO:0006313">
    <property type="term" value="P:DNA transposition"/>
    <property type="evidence" value="ECO:0007669"/>
    <property type="project" value="InterPro"/>
</dbReference>
<sequence length="182" mass="21248">MAHRDSIPWPHAPPHFNKASGVYMVTAGTYRKQHFFKSRLRLKFLHEQLMTLSDRYGWQLQAWALFSNHYHMIATSPKEGGGNLSNMLSHLHTVSARYVNSLDETPARKVWHNYRDTPLTYEASYFARLHYVIENPVKHGLVAVADQYPWCSASWFAQKASPAFQNTVRSFKYDRIKIEDDF</sequence>
<comment type="caution">
    <text evidence="2">The sequence shown here is derived from an EMBL/GenBank/DDBJ whole genome shotgun (WGS) entry which is preliminary data.</text>
</comment>
<dbReference type="Gene3D" id="3.30.70.1290">
    <property type="entry name" value="Transposase IS200-like"/>
    <property type="match status" value="1"/>
</dbReference>
<dbReference type="SMART" id="SM01321">
    <property type="entry name" value="Y1_Tnp"/>
    <property type="match status" value="1"/>
</dbReference>
<evidence type="ECO:0000313" key="3">
    <source>
        <dbReference type="Proteomes" id="UP000634206"/>
    </source>
</evidence>
<dbReference type="InterPro" id="IPR052715">
    <property type="entry name" value="RAYT_transposase"/>
</dbReference>
<dbReference type="RefSeq" id="WP_309490504.1">
    <property type="nucleotide sequence ID" value="NZ_JAENIG010000009.1"/>
</dbReference>
<accession>A0AAE2SCX6</accession>
<keyword evidence="3" id="KW-1185">Reference proteome</keyword>
<dbReference type="InterPro" id="IPR036515">
    <property type="entry name" value="Transposase_17_sf"/>
</dbReference>
<dbReference type="AlphaFoldDB" id="A0AAE2SCX6"/>
<dbReference type="PANTHER" id="PTHR36966:SF1">
    <property type="entry name" value="REP-ASSOCIATED TYROSINE TRANSPOSASE"/>
    <property type="match status" value="1"/>
</dbReference>
<gene>
    <name evidence="2" type="ORF">JIN83_13030</name>
</gene>
<dbReference type="SUPFAM" id="SSF143422">
    <property type="entry name" value="Transposase IS200-like"/>
    <property type="match status" value="1"/>
</dbReference>
<organism evidence="2 3">
    <name type="scientific">Oceaniferula flava</name>
    <dbReference type="NCBI Taxonomy" id="2800421"/>
    <lineage>
        <taxon>Bacteria</taxon>
        <taxon>Pseudomonadati</taxon>
        <taxon>Verrucomicrobiota</taxon>
        <taxon>Verrucomicrobiia</taxon>
        <taxon>Verrucomicrobiales</taxon>
        <taxon>Verrucomicrobiaceae</taxon>
        <taxon>Oceaniferula</taxon>
    </lineage>
</organism>
<feature type="domain" description="Transposase IS200-like" evidence="1">
    <location>
        <begin position="18"/>
        <end position="135"/>
    </location>
</feature>
<evidence type="ECO:0000313" key="2">
    <source>
        <dbReference type="EMBL" id="MBK1855890.1"/>
    </source>
</evidence>
<dbReference type="Proteomes" id="UP000634206">
    <property type="component" value="Unassembled WGS sequence"/>
</dbReference>
<name>A0AAE2SCX6_9BACT</name>
<evidence type="ECO:0000259" key="1">
    <source>
        <dbReference type="SMART" id="SM01321"/>
    </source>
</evidence>
<proteinExistence type="predicted"/>
<dbReference type="GO" id="GO:0043565">
    <property type="term" value="F:sequence-specific DNA binding"/>
    <property type="evidence" value="ECO:0007669"/>
    <property type="project" value="TreeGrafter"/>
</dbReference>
<dbReference type="PANTHER" id="PTHR36966">
    <property type="entry name" value="REP-ASSOCIATED TYROSINE TRANSPOSASE"/>
    <property type="match status" value="1"/>
</dbReference>